<dbReference type="Pfam" id="PF12790">
    <property type="entry name" value="T6SS-SciN"/>
    <property type="match status" value="1"/>
</dbReference>
<feature type="region of interest" description="Disordered" evidence="1">
    <location>
        <begin position="94"/>
        <end position="136"/>
    </location>
</feature>
<keyword evidence="3" id="KW-0449">Lipoprotein</keyword>
<feature type="chain" id="PRO_5032824363" evidence="2">
    <location>
        <begin position="24"/>
        <end position="136"/>
    </location>
</feature>
<keyword evidence="4" id="KW-1185">Reference proteome</keyword>
<dbReference type="Proteomes" id="UP000446658">
    <property type="component" value="Unassembled WGS sequence"/>
</dbReference>
<accession>A0A844GF95</accession>
<dbReference type="AlphaFoldDB" id="A0A844GF95"/>
<reference evidence="3 4" key="1">
    <citation type="submission" date="2019-11" db="EMBL/GenBank/DDBJ databases">
        <title>Draft genome sequence of Paludibacterium sp. dN18-1.</title>
        <authorList>
            <person name="Im W.-T."/>
        </authorList>
    </citation>
    <scope>NUCLEOTIDE SEQUENCE [LARGE SCALE GENOMIC DNA]</scope>
    <source>
        <strain evidence="4">dN 18-1</strain>
    </source>
</reference>
<feature type="compositionally biased region" description="Polar residues" evidence="1">
    <location>
        <begin position="114"/>
        <end position="126"/>
    </location>
</feature>
<feature type="signal peptide" evidence="2">
    <location>
        <begin position="1"/>
        <end position="23"/>
    </location>
</feature>
<dbReference type="InterPro" id="IPR017734">
    <property type="entry name" value="T6SS_SciN"/>
</dbReference>
<keyword evidence="2" id="KW-0732">Signal</keyword>
<organism evidence="3 4">
    <name type="scientific">Paludibacterium denitrificans</name>
    <dbReference type="NCBI Taxonomy" id="2675226"/>
    <lineage>
        <taxon>Bacteria</taxon>
        <taxon>Pseudomonadati</taxon>
        <taxon>Pseudomonadota</taxon>
        <taxon>Betaproteobacteria</taxon>
        <taxon>Neisseriales</taxon>
        <taxon>Chromobacteriaceae</taxon>
        <taxon>Paludibacterium</taxon>
    </lineage>
</organism>
<dbReference type="NCBIfam" id="TIGR03352">
    <property type="entry name" value="VI_chp_3"/>
    <property type="match status" value="1"/>
</dbReference>
<dbReference type="InterPro" id="IPR038706">
    <property type="entry name" value="Type_VI_SciN-like_sf"/>
</dbReference>
<evidence type="ECO:0000256" key="1">
    <source>
        <dbReference type="SAM" id="MobiDB-lite"/>
    </source>
</evidence>
<dbReference type="EMBL" id="WLYX01000001">
    <property type="protein sequence ID" value="MTD33567.1"/>
    <property type="molecule type" value="Genomic_DNA"/>
</dbReference>
<name>A0A844GF95_9NEIS</name>
<evidence type="ECO:0000313" key="3">
    <source>
        <dbReference type="EMBL" id="MTD33567.1"/>
    </source>
</evidence>
<comment type="caution">
    <text evidence="3">The sequence shown here is derived from an EMBL/GenBank/DDBJ whole genome shotgun (WGS) entry which is preliminary data.</text>
</comment>
<proteinExistence type="predicted"/>
<gene>
    <name evidence="3" type="primary">tssJ</name>
    <name evidence="3" type="ORF">GKE73_12515</name>
</gene>
<dbReference type="Gene3D" id="2.60.40.4150">
    <property type="entry name" value="Type VI secretion system, lipoprotein SciN"/>
    <property type="match status" value="1"/>
</dbReference>
<protein>
    <submittedName>
        <fullName evidence="3">Type VI secretion system lipoprotein TssJ</fullName>
    </submittedName>
</protein>
<sequence>MLTRLRRYCLIVALKTLPILVLAACAGPKLVNITGEGSKSMNRDAQGKPLSVVVHVHHLRNTEAFNRLTMEAMVGGKSETELLGNTLISSKEITLIPEENSPNRTLSKKKHATLESSDSSDNQTPATGVCCIPPTR</sequence>
<evidence type="ECO:0000313" key="4">
    <source>
        <dbReference type="Proteomes" id="UP000446658"/>
    </source>
</evidence>
<evidence type="ECO:0000256" key="2">
    <source>
        <dbReference type="SAM" id="SignalP"/>
    </source>
</evidence>